<comment type="subcellular location">
    <subcellularLocation>
        <location evidence="1">Cytoplasm</location>
    </subcellularLocation>
</comment>
<evidence type="ECO:0000256" key="1">
    <source>
        <dbReference type="ARBA" id="ARBA00004496"/>
    </source>
</evidence>
<reference evidence="6 7" key="1">
    <citation type="submission" date="2015-04" db="EMBL/GenBank/DDBJ databases">
        <title>Draft genome of the roundworm Trichinella nativa.</title>
        <authorList>
            <person name="Mitreva M."/>
        </authorList>
    </citation>
    <scope>NUCLEOTIDE SEQUENCE [LARGE SCALE GENOMIC DNA]</scope>
    <source>
        <strain evidence="6 7">ISS45</strain>
    </source>
</reference>
<evidence type="ECO:0000256" key="5">
    <source>
        <dbReference type="SAM" id="Phobius"/>
    </source>
</evidence>
<dbReference type="PANTHER" id="PTHR21107:SF2">
    <property type="entry name" value="CYTOCHROME C OXIDASE ASSEMBLY PROTEIN COX19"/>
    <property type="match status" value="1"/>
</dbReference>
<organism evidence="6 7">
    <name type="scientific">Trichinella nativa</name>
    <dbReference type="NCBI Taxonomy" id="6335"/>
    <lineage>
        <taxon>Eukaryota</taxon>
        <taxon>Metazoa</taxon>
        <taxon>Ecdysozoa</taxon>
        <taxon>Nematoda</taxon>
        <taxon>Enoplea</taxon>
        <taxon>Dorylaimia</taxon>
        <taxon>Trichinellida</taxon>
        <taxon>Trichinellidae</taxon>
        <taxon>Trichinella</taxon>
    </lineage>
</organism>
<dbReference type="EMBL" id="LVZM01002980">
    <property type="protein sequence ID" value="OUC48241.1"/>
    <property type="molecule type" value="Genomic_DNA"/>
</dbReference>
<evidence type="ECO:0000256" key="4">
    <source>
        <dbReference type="ARBA" id="ARBA00038223"/>
    </source>
</evidence>
<evidence type="ECO:0000313" key="7">
    <source>
        <dbReference type="Proteomes" id="UP000243006"/>
    </source>
</evidence>
<dbReference type="InterPro" id="IPR051383">
    <property type="entry name" value="COX19"/>
</dbReference>
<comment type="similarity">
    <text evidence="4">Belongs to the COX19 family.</text>
</comment>
<evidence type="ECO:0000313" key="6">
    <source>
        <dbReference type="EMBL" id="OUC48241.1"/>
    </source>
</evidence>
<feature type="transmembrane region" description="Helical" evidence="5">
    <location>
        <begin position="112"/>
        <end position="145"/>
    </location>
</feature>
<sequence>MSGPFKKSVIQREVPLKGSFPLDHEGVCKLPMLDYMLCLQKNDQNNQKCRIEAKNYFECRMKNNLMMKEDWKMLGFHDTKKQFLVNKLNKIPANRASINCLSAQSTAVTEQIIYLNVITFLISNLTIIFVILAFGNGISILRILLHRKCIHSLSRAKYYLQQSSYRFNQILHNPSSKFATIFFLK</sequence>
<protein>
    <submittedName>
        <fullName evidence="6">Putative CHCH domain protein</fullName>
    </submittedName>
</protein>
<proteinExistence type="inferred from homology"/>
<keyword evidence="5" id="KW-0472">Membrane</keyword>
<dbReference type="GO" id="GO:0005758">
    <property type="term" value="C:mitochondrial intermembrane space"/>
    <property type="evidence" value="ECO:0007669"/>
    <property type="project" value="TreeGrafter"/>
</dbReference>
<dbReference type="Proteomes" id="UP000243006">
    <property type="component" value="Unassembled WGS sequence"/>
</dbReference>
<evidence type="ECO:0000256" key="2">
    <source>
        <dbReference type="ARBA" id="ARBA00022490"/>
    </source>
</evidence>
<dbReference type="PROSITE" id="PS51808">
    <property type="entry name" value="CHCH"/>
    <property type="match status" value="1"/>
</dbReference>
<keyword evidence="5" id="KW-1133">Transmembrane helix</keyword>
<name>A0A1Y3ESW0_9BILA</name>
<comment type="caution">
    <text evidence="6">The sequence shown here is derived from an EMBL/GenBank/DDBJ whole genome shotgun (WGS) entry which is preliminary data.</text>
</comment>
<dbReference type="PANTHER" id="PTHR21107">
    <property type="entry name" value="CYTOCHROME C OXIDASE ASSEMBLY PROTEIN COX19"/>
    <property type="match status" value="1"/>
</dbReference>
<accession>A0A1Y3ESW0</accession>
<dbReference type="AlphaFoldDB" id="A0A1Y3ESW0"/>
<keyword evidence="2" id="KW-0963">Cytoplasm</keyword>
<gene>
    <name evidence="6" type="ORF">D917_06309</name>
</gene>
<keyword evidence="3" id="KW-1015">Disulfide bond</keyword>
<keyword evidence="5" id="KW-0812">Transmembrane</keyword>
<evidence type="ECO:0000256" key="3">
    <source>
        <dbReference type="ARBA" id="ARBA00023157"/>
    </source>
</evidence>
<dbReference type="GO" id="GO:0033617">
    <property type="term" value="P:mitochondrial respiratory chain complex IV assembly"/>
    <property type="evidence" value="ECO:0007669"/>
    <property type="project" value="TreeGrafter"/>
</dbReference>